<gene>
    <name evidence="4" type="ORF">D187_006461</name>
</gene>
<proteinExistence type="predicted"/>
<feature type="signal peptide" evidence="3">
    <location>
        <begin position="1"/>
        <end position="19"/>
    </location>
</feature>
<protein>
    <recommendedName>
        <fullName evidence="6">MxaA protein</fullName>
    </recommendedName>
</protein>
<name>S9PJ22_CYSF2</name>
<keyword evidence="2" id="KW-0472">Membrane</keyword>
<feature type="chain" id="PRO_5004567562" description="MxaA protein" evidence="3">
    <location>
        <begin position="20"/>
        <end position="337"/>
    </location>
</feature>
<dbReference type="EMBL" id="ANAH02000006">
    <property type="protein sequence ID" value="EPX63051.1"/>
    <property type="molecule type" value="Genomic_DNA"/>
</dbReference>
<dbReference type="AlphaFoldDB" id="S9PJ22"/>
<reference evidence="4" key="1">
    <citation type="submission" date="2013-05" db="EMBL/GenBank/DDBJ databases">
        <title>Genome assembly of Cystobacter fuscus DSM 2262.</title>
        <authorList>
            <person name="Sharma G."/>
            <person name="Khatri I."/>
            <person name="Kaur C."/>
            <person name="Mayilraj S."/>
            <person name="Subramanian S."/>
        </authorList>
    </citation>
    <scope>NUCLEOTIDE SEQUENCE [LARGE SCALE GENOMIC DNA]</scope>
    <source>
        <strain evidence="4">DSM 2262</strain>
    </source>
</reference>
<evidence type="ECO:0000256" key="1">
    <source>
        <dbReference type="SAM" id="MobiDB-lite"/>
    </source>
</evidence>
<organism evidence="4 5">
    <name type="scientific">Cystobacter fuscus (strain ATCC 25194 / DSM 2262 / NBRC 100088 / M29)</name>
    <dbReference type="NCBI Taxonomy" id="1242864"/>
    <lineage>
        <taxon>Bacteria</taxon>
        <taxon>Pseudomonadati</taxon>
        <taxon>Myxococcota</taxon>
        <taxon>Myxococcia</taxon>
        <taxon>Myxococcales</taxon>
        <taxon>Cystobacterineae</taxon>
        <taxon>Archangiaceae</taxon>
        <taxon>Cystobacter</taxon>
    </lineage>
</organism>
<keyword evidence="5" id="KW-1185">Reference proteome</keyword>
<accession>S9PJ22</accession>
<sequence>MRALTLCAFLVVSPLAAHAQAQAPAPAAASAKLPEVEPSGMQARVQPERVLLGEPFVYEVVLTHPADHRYELDVSPDLGDFELLAQERTPPAAGKDPAVTVFRVRMSAFKLGMVTLPDLAFLVSTPEGPRRYVAPGRTLEVGSTLPEDAEAKGEDLRDIQPPTEVAIRSLTLVWAALGIIAAALLGWAAWRFFQKYRERRRAAVAPPLPLDVRTRRALDALKAENLPAHGRVKDFYFRLSEIVRGYLGERYGFDALECTSSELMAQLRRLKAPGLPEDGLMRFISESDLVKYARAESSPDSCREALTFGYSLLDQTWPPPPPPEAAPVSHASGPRVP</sequence>
<dbReference type="OrthoDB" id="9807384at2"/>
<dbReference type="eggNOG" id="ENOG50337KD">
    <property type="taxonomic scope" value="Bacteria"/>
</dbReference>
<feature type="transmembrane region" description="Helical" evidence="2">
    <location>
        <begin position="172"/>
        <end position="193"/>
    </location>
</feature>
<dbReference type="Proteomes" id="UP000011682">
    <property type="component" value="Unassembled WGS sequence"/>
</dbReference>
<evidence type="ECO:0000256" key="2">
    <source>
        <dbReference type="SAM" id="Phobius"/>
    </source>
</evidence>
<evidence type="ECO:0008006" key="6">
    <source>
        <dbReference type="Google" id="ProtNLM"/>
    </source>
</evidence>
<keyword evidence="2" id="KW-0812">Transmembrane</keyword>
<evidence type="ECO:0000313" key="5">
    <source>
        <dbReference type="Proteomes" id="UP000011682"/>
    </source>
</evidence>
<dbReference type="RefSeq" id="WP_002626865.1">
    <property type="nucleotide sequence ID" value="NZ_ANAH02000006.1"/>
</dbReference>
<feature type="region of interest" description="Disordered" evidence="1">
    <location>
        <begin position="314"/>
        <end position="337"/>
    </location>
</feature>
<evidence type="ECO:0000256" key="3">
    <source>
        <dbReference type="SAM" id="SignalP"/>
    </source>
</evidence>
<comment type="caution">
    <text evidence="4">The sequence shown here is derived from an EMBL/GenBank/DDBJ whole genome shotgun (WGS) entry which is preliminary data.</text>
</comment>
<keyword evidence="2" id="KW-1133">Transmembrane helix</keyword>
<keyword evidence="3" id="KW-0732">Signal</keyword>
<evidence type="ECO:0000313" key="4">
    <source>
        <dbReference type="EMBL" id="EPX63051.1"/>
    </source>
</evidence>